<gene>
    <name evidence="1" type="ORF">TNIN_16851</name>
</gene>
<evidence type="ECO:0000313" key="1">
    <source>
        <dbReference type="EMBL" id="GFY64142.1"/>
    </source>
</evidence>
<comment type="caution">
    <text evidence="1">The sequence shown here is derived from an EMBL/GenBank/DDBJ whole genome shotgun (WGS) entry which is preliminary data.</text>
</comment>
<sequence length="79" mass="8875">MHEASFALISQNNVFNLTTDIRNVGRASAQQPVLQTPHWTPHFLRGTTSRKVSLLPPSARQIFAFQHFSSHFGALTRTT</sequence>
<name>A0A8X6Y4J6_9ARAC</name>
<keyword evidence="2" id="KW-1185">Reference proteome</keyword>
<protein>
    <submittedName>
        <fullName evidence="1">Uncharacterized protein</fullName>
    </submittedName>
</protein>
<organism evidence="1 2">
    <name type="scientific">Trichonephila inaurata madagascariensis</name>
    <dbReference type="NCBI Taxonomy" id="2747483"/>
    <lineage>
        <taxon>Eukaryota</taxon>
        <taxon>Metazoa</taxon>
        <taxon>Ecdysozoa</taxon>
        <taxon>Arthropoda</taxon>
        <taxon>Chelicerata</taxon>
        <taxon>Arachnida</taxon>
        <taxon>Araneae</taxon>
        <taxon>Araneomorphae</taxon>
        <taxon>Entelegynae</taxon>
        <taxon>Araneoidea</taxon>
        <taxon>Nephilidae</taxon>
        <taxon>Trichonephila</taxon>
        <taxon>Trichonephila inaurata</taxon>
    </lineage>
</organism>
<proteinExistence type="predicted"/>
<reference evidence="1" key="1">
    <citation type="submission" date="2020-08" db="EMBL/GenBank/DDBJ databases">
        <title>Multicomponent nature underlies the extraordinary mechanical properties of spider dragline silk.</title>
        <authorList>
            <person name="Kono N."/>
            <person name="Nakamura H."/>
            <person name="Mori M."/>
            <person name="Yoshida Y."/>
            <person name="Ohtoshi R."/>
            <person name="Malay A.D."/>
            <person name="Moran D.A.P."/>
            <person name="Tomita M."/>
            <person name="Numata K."/>
            <person name="Arakawa K."/>
        </authorList>
    </citation>
    <scope>NUCLEOTIDE SEQUENCE</scope>
</reference>
<accession>A0A8X6Y4J6</accession>
<dbReference type="Proteomes" id="UP000886998">
    <property type="component" value="Unassembled WGS sequence"/>
</dbReference>
<dbReference type="EMBL" id="BMAV01015100">
    <property type="protein sequence ID" value="GFY64142.1"/>
    <property type="molecule type" value="Genomic_DNA"/>
</dbReference>
<evidence type="ECO:0000313" key="2">
    <source>
        <dbReference type="Proteomes" id="UP000886998"/>
    </source>
</evidence>
<dbReference type="AlphaFoldDB" id="A0A8X6Y4J6"/>